<evidence type="ECO:0000256" key="6">
    <source>
        <dbReference type="ARBA" id="ARBA00022692"/>
    </source>
</evidence>
<evidence type="ECO:0000256" key="11">
    <source>
        <dbReference type="SAM" id="Phobius"/>
    </source>
</evidence>
<dbReference type="InterPro" id="IPR001851">
    <property type="entry name" value="ABC_transp_permease"/>
</dbReference>
<dbReference type="CDD" id="cd06579">
    <property type="entry name" value="TM_PBP1_transp_AraH_like"/>
    <property type="match status" value="1"/>
</dbReference>
<evidence type="ECO:0000313" key="13">
    <source>
        <dbReference type="Proteomes" id="UP001164020"/>
    </source>
</evidence>
<accession>A0ABY7BXH3</accession>
<evidence type="ECO:0000256" key="5">
    <source>
        <dbReference type="ARBA" id="ARBA00022519"/>
    </source>
</evidence>
<organism evidence="12 13">
    <name type="scientific">Jiella pelagia</name>
    <dbReference type="NCBI Taxonomy" id="2986949"/>
    <lineage>
        <taxon>Bacteria</taxon>
        <taxon>Pseudomonadati</taxon>
        <taxon>Pseudomonadota</taxon>
        <taxon>Alphaproteobacteria</taxon>
        <taxon>Hyphomicrobiales</taxon>
        <taxon>Aurantimonadaceae</taxon>
        <taxon>Jiella</taxon>
    </lineage>
</organism>
<protein>
    <recommendedName>
        <fullName evidence="10">Autoinducer 2 import system permease protein LsrD</fullName>
    </recommendedName>
</protein>
<evidence type="ECO:0000256" key="4">
    <source>
        <dbReference type="ARBA" id="ARBA00022475"/>
    </source>
</evidence>
<comment type="subunit">
    <text evidence="2">The complex is composed of two ATP-binding proteins (LsrA), two transmembrane proteins (LsrC and LsrD) and a solute-binding protein (LsrB).</text>
</comment>
<proteinExistence type="predicted"/>
<evidence type="ECO:0000256" key="1">
    <source>
        <dbReference type="ARBA" id="ARBA00004651"/>
    </source>
</evidence>
<dbReference type="EMBL" id="CP114029">
    <property type="protein sequence ID" value="WAP68216.1"/>
    <property type="molecule type" value="Genomic_DNA"/>
</dbReference>
<evidence type="ECO:0000256" key="9">
    <source>
        <dbReference type="ARBA" id="ARBA00025439"/>
    </source>
</evidence>
<feature type="transmembrane region" description="Helical" evidence="11">
    <location>
        <begin position="161"/>
        <end position="181"/>
    </location>
</feature>
<gene>
    <name evidence="12" type="ORF">OH818_23080</name>
</gene>
<keyword evidence="6 11" id="KW-0812">Transmembrane</keyword>
<dbReference type="RefSeq" id="WP_268880691.1">
    <property type="nucleotide sequence ID" value="NZ_CP114029.1"/>
</dbReference>
<feature type="transmembrane region" description="Helical" evidence="11">
    <location>
        <begin position="12"/>
        <end position="32"/>
    </location>
</feature>
<comment type="function">
    <text evidence="9">Part of the ABC transporter complex LsrABCD involved in autoinducer 2 (AI-2) import. Probably responsible for the translocation of the substrate across the membrane.</text>
</comment>
<keyword evidence="7 11" id="KW-1133">Transmembrane helix</keyword>
<evidence type="ECO:0000256" key="7">
    <source>
        <dbReference type="ARBA" id="ARBA00022989"/>
    </source>
</evidence>
<feature type="transmembrane region" description="Helical" evidence="11">
    <location>
        <begin position="290"/>
        <end position="308"/>
    </location>
</feature>
<keyword evidence="3" id="KW-0813">Transport</keyword>
<feature type="transmembrane region" description="Helical" evidence="11">
    <location>
        <begin position="92"/>
        <end position="113"/>
    </location>
</feature>
<name>A0ABY7BXH3_9HYPH</name>
<dbReference type="Proteomes" id="UP001164020">
    <property type="component" value="Chromosome"/>
</dbReference>
<keyword evidence="8 11" id="KW-0472">Membrane</keyword>
<keyword evidence="4" id="KW-1003">Cell membrane</keyword>
<evidence type="ECO:0000313" key="12">
    <source>
        <dbReference type="EMBL" id="WAP68216.1"/>
    </source>
</evidence>
<feature type="transmembrane region" description="Helical" evidence="11">
    <location>
        <begin position="120"/>
        <end position="141"/>
    </location>
</feature>
<evidence type="ECO:0000256" key="3">
    <source>
        <dbReference type="ARBA" id="ARBA00022448"/>
    </source>
</evidence>
<dbReference type="PANTHER" id="PTHR32196">
    <property type="entry name" value="ABC TRANSPORTER PERMEASE PROTEIN YPHD-RELATED-RELATED"/>
    <property type="match status" value="1"/>
</dbReference>
<reference evidence="12" key="1">
    <citation type="submission" date="2022-12" db="EMBL/GenBank/DDBJ databases">
        <title>Jiella pelagia sp. nov., isolated from phosphonate enriched culture of Northwest Pacific surface seawater.</title>
        <authorList>
            <person name="Shin D.Y."/>
            <person name="Hwang C.Y."/>
        </authorList>
    </citation>
    <scope>NUCLEOTIDE SEQUENCE</scope>
    <source>
        <strain evidence="12">HL-NP1</strain>
    </source>
</reference>
<comment type="subcellular location">
    <subcellularLocation>
        <location evidence="1">Cell membrane</location>
        <topology evidence="1">Multi-pass membrane protein</topology>
    </subcellularLocation>
</comment>
<evidence type="ECO:0000256" key="10">
    <source>
        <dbReference type="ARBA" id="ARBA00039381"/>
    </source>
</evidence>
<evidence type="ECO:0000256" key="2">
    <source>
        <dbReference type="ARBA" id="ARBA00011262"/>
    </source>
</evidence>
<sequence>MTTRRLPLPAPWTYGFLFALAMWIATTAYAGIGSAGATLSSAIVFGAFSVVVGTGQMFVIASGPGNIDLSIPSVLTLSAYVSMTAMGGRDDLVLVGLLAALAVGAAAGALNFLAITLLRLPPIIATLAWSFIFQSFAFNFGGEATLKPPSLLSQFAVWRVAGIQVMPLAVILVTVAAAVALRRSVWGRQLLAVGQSEPAAAFAGIPVKRVRLTAYVLCSTMAGLAAFLLAGFTGGAALNMGDAYLLESIAVVVLGGTSIAGGQANAVGIWGAALFFNLMATMLNTFGIEVGVRLVLTGVLIILVVAVVPRGRTG</sequence>
<dbReference type="Pfam" id="PF02653">
    <property type="entry name" value="BPD_transp_2"/>
    <property type="match status" value="1"/>
</dbReference>
<dbReference type="PANTHER" id="PTHR32196:SF71">
    <property type="entry name" value="AUTOINDUCER 2 IMPORT SYSTEM PERMEASE PROTEIN LSRD"/>
    <property type="match status" value="1"/>
</dbReference>
<feature type="transmembrane region" description="Helical" evidence="11">
    <location>
        <begin position="38"/>
        <end position="60"/>
    </location>
</feature>
<evidence type="ECO:0000256" key="8">
    <source>
        <dbReference type="ARBA" id="ARBA00023136"/>
    </source>
</evidence>
<keyword evidence="13" id="KW-1185">Reference proteome</keyword>
<keyword evidence="5" id="KW-0997">Cell inner membrane</keyword>
<feature type="transmembrane region" description="Helical" evidence="11">
    <location>
        <begin position="212"/>
        <end position="237"/>
    </location>
</feature>